<organism evidence="2 3">
    <name type="scientific">Gulo gulo</name>
    <name type="common">Wolverine</name>
    <name type="synonym">Gluton</name>
    <dbReference type="NCBI Taxonomy" id="48420"/>
    <lineage>
        <taxon>Eukaryota</taxon>
        <taxon>Metazoa</taxon>
        <taxon>Chordata</taxon>
        <taxon>Craniata</taxon>
        <taxon>Vertebrata</taxon>
        <taxon>Euteleostomi</taxon>
        <taxon>Mammalia</taxon>
        <taxon>Eutheria</taxon>
        <taxon>Laurasiatheria</taxon>
        <taxon>Carnivora</taxon>
        <taxon>Caniformia</taxon>
        <taxon>Musteloidea</taxon>
        <taxon>Mustelidae</taxon>
        <taxon>Guloninae</taxon>
        <taxon>Gulo</taxon>
    </lineage>
</organism>
<keyword evidence="3" id="KW-1185">Reference proteome</keyword>
<evidence type="ECO:0000313" key="2">
    <source>
        <dbReference type="EMBL" id="VCX42746.1"/>
    </source>
</evidence>
<dbReference type="Proteomes" id="UP000269945">
    <property type="component" value="Unassembled WGS sequence"/>
</dbReference>
<accession>A0A9X9MDG4</accession>
<feature type="region of interest" description="Disordered" evidence="1">
    <location>
        <begin position="1"/>
        <end position="109"/>
    </location>
</feature>
<comment type="caution">
    <text evidence="2">The sequence shown here is derived from an EMBL/GenBank/DDBJ whole genome shotgun (WGS) entry which is preliminary data.</text>
</comment>
<name>A0A9X9MDG4_GULGU</name>
<feature type="non-terminal residue" evidence="2">
    <location>
        <position position="1"/>
    </location>
</feature>
<proteinExistence type="predicted"/>
<dbReference type="AlphaFoldDB" id="A0A9X9MDG4"/>
<protein>
    <submittedName>
        <fullName evidence="2">Uncharacterized protein</fullName>
    </submittedName>
</protein>
<evidence type="ECO:0000313" key="3">
    <source>
        <dbReference type="Proteomes" id="UP000269945"/>
    </source>
</evidence>
<reference evidence="2 3" key="1">
    <citation type="submission" date="2018-10" db="EMBL/GenBank/DDBJ databases">
        <authorList>
            <person name="Ekblom R."/>
            <person name="Jareborg N."/>
        </authorList>
    </citation>
    <scope>NUCLEOTIDE SEQUENCE [LARGE SCALE GENOMIC DNA]</scope>
    <source>
        <tissue evidence="2">Muscle</tissue>
    </source>
</reference>
<gene>
    <name evidence="2" type="ORF">BN2614_LOCUS1</name>
</gene>
<evidence type="ECO:0000256" key="1">
    <source>
        <dbReference type="SAM" id="MobiDB-lite"/>
    </source>
</evidence>
<feature type="non-terminal residue" evidence="2">
    <location>
        <position position="109"/>
    </location>
</feature>
<dbReference type="EMBL" id="CYRY02046913">
    <property type="protein sequence ID" value="VCX42746.1"/>
    <property type="molecule type" value="Genomic_DNA"/>
</dbReference>
<feature type="compositionally biased region" description="Low complexity" evidence="1">
    <location>
        <begin position="58"/>
        <end position="71"/>
    </location>
</feature>
<sequence length="109" mass="11392">TSYSRPLGFRDPSRRQEQTPALGSVLPSAPVCSASRAPQFPKADGPSSPTAALPPRFATRPRSGASRAASPLRPPPVSLPGPKETLASRSSGPAHLVKGLDPLHQNPRL</sequence>